<dbReference type="EMBL" id="GEFM01001677">
    <property type="protein sequence ID" value="JAP74119.1"/>
    <property type="molecule type" value="mRNA"/>
</dbReference>
<feature type="non-terminal residue" evidence="1">
    <location>
        <position position="1"/>
    </location>
</feature>
<name>A0A131Y4E9_IXORI</name>
<accession>A0A131Y4E9</accession>
<reference evidence="1" key="1">
    <citation type="submission" date="2016-02" db="EMBL/GenBank/DDBJ databases">
        <title>RNAseq analyses of the midgut from blood- or serum-fed Ixodes ricinus ticks.</title>
        <authorList>
            <person name="Perner J."/>
            <person name="Provaznik J."/>
            <person name="Schrenkova J."/>
            <person name="Urbanova V."/>
            <person name="Ribeiro J.M."/>
            <person name="Kopacek P."/>
        </authorList>
    </citation>
    <scope>NUCLEOTIDE SEQUENCE</scope>
    <source>
        <tissue evidence="1">Gut</tissue>
    </source>
</reference>
<evidence type="ECO:0000313" key="1">
    <source>
        <dbReference type="EMBL" id="JAP74119.1"/>
    </source>
</evidence>
<organism evidence="1">
    <name type="scientific">Ixodes ricinus</name>
    <name type="common">Common tick</name>
    <name type="synonym">Acarus ricinus</name>
    <dbReference type="NCBI Taxonomy" id="34613"/>
    <lineage>
        <taxon>Eukaryota</taxon>
        <taxon>Metazoa</taxon>
        <taxon>Ecdysozoa</taxon>
        <taxon>Arthropoda</taxon>
        <taxon>Chelicerata</taxon>
        <taxon>Arachnida</taxon>
        <taxon>Acari</taxon>
        <taxon>Parasitiformes</taxon>
        <taxon>Ixodida</taxon>
        <taxon>Ixodoidea</taxon>
        <taxon>Ixodidae</taxon>
        <taxon>Ixodinae</taxon>
        <taxon>Ixodes</taxon>
    </lineage>
</organism>
<proteinExistence type="evidence at transcript level"/>
<protein>
    <submittedName>
        <fullName evidence="1">Putative tick transposon</fullName>
    </submittedName>
</protein>
<sequence length="149" mass="17542">FLTYYNYGFSVWDNTAANLKLIHNLQKKAIQGLCHAAYDSHTKPLFHKFNIVQIPNHYSYKIALSYKSSFRQNENMYLSISQLELRPANYPIRNAEIWIVPHSRTNYGNHMLKCTLPHLLNSFYELDIDIFSMSAKQICSLFVYWLLPC</sequence>
<dbReference type="AlphaFoldDB" id="A0A131Y4E9"/>